<gene>
    <name evidence="2" type="ORF">TTEB3V08_LOCUS5418</name>
</gene>
<reference evidence="2" key="1">
    <citation type="submission" date="2020-11" db="EMBL/GenBank/DDBJ databases">
        <authorList>
            <person name="Tran Van P."/>
        </authorList>
    </citation>
    <scope>NUCLEOTIDE SEQUENCE</scope>
</reference>
<name>A0A7R9IFJ0_9NEOP</name>
<dbReference type="AlphaFoldDB" id="A0A7R9IFJ0"/>
<feature type="compositionally biased region" description="Basic and acidic residues" evidence="1">
    <location>
        <begin position="39"/>
        <end position="51"/>
    </location>
</feature>
<feature type="region of interest" description="Disordered" evidence="1">
    <location>
        <begin position="25"/>
        <end position="67"/>
    </location>
</feature>
<feature type="compositionally biased region" description="Polar residues" evidence="1">
    <location>
        <begin position="52"/>
        <end position="61"/>
    </location>
</feature>
<organism evidence="2">
    <name type="scientific">Timema tahoe</name>
    <dbReference type="NCBI Taxonomy" id="61484"/>
    <lineage>
        <taxon>Eukaryota</taxon>
        <taxon>Metazoa</taxon>
        <taxon>Ecdysozoa</taxon>
        <taxon>Arthropoda</taxon>
        <taxon>Hexapoda</taxon>
        <taxon>Insecta</taxon>
        <taxon>Pterygota</taxon>
        <taxon>Neoptera</taxon>
        <taxon>Polyneoptera</taxon>
        <taxon>Phasmatodea</taxon>
        <taxon>Timematodea</taxon>
        <taxon>Timematoidea</taxon>
        <taxon>Timematidae</taxon>
        <taxon>Timema</taxon>
    </lineage>
</organism>
<sequence>MREVITDSRSAASKDEPKKHVDAVTVDLTLSDSDEETETVTKNKVVEEKTDSSNQSSPPSKQETDCYDSLILNILKDPRNSRAHP</sequence>
<evidence type="ECO:0000313" key="2">
    <source>
        <dbReference type="EMBL" id="CAD7457425.1"/>
    </source>
</evidence>
<evidence type="ECO:0000256" key="1">
    <source>
        <dbReference type="SAM" id="MobiDB-lite"/>
    </source>
</evidence>
<dbReference type="EMBL" id="OE001695">
    <property type="protein sequence ID" value="CAD7457425.1"/>
    <property type="molecule type" value="Genomic_DNA"/>
</dbReference>
<protein>
    <submittedName>
        <fullName evidence="2">Uncharacterized protein</fullName>
    </submittedName>
</protein>
<accession>A0A7R9IFJ0</accession>
<proteinExistence type="predicted"/>